<sequence length="435" mass="47907">MTATTQEQAFDPAAPRHVPDPHALFHRMREQAPFHRQVGPSSGRVFWYLTRYADVQRALHDPGVGRQLDRLPAELAGLHRRWDNDALAMVRRNVFNLDPPDHTRLRRLMAPGFGARPVAALVRTVHRVVGELVDAMAGMDAKGATATGAMNAMDAMNATNGMGASAAAGGEVDVVRALALPLPILVVADLLGFPAEDRALFRRWSDEMLAGRDGAETRRSGMKFVAHITERIRERRSREGDDLLSHLLRAEDGGQITRLELISSVFQLLFAGDETTVNLIGIGVLELLRHPEQLALLRARPELIDSAVEEVLRYNGPVGHSRPLYAMTDVDFGGTVIARGDIIVPVLLAANRDPAVFPRPDVFAIDRSPNRHLGFGHGIHFCLGAALARVQARAAIGTLVRRFPRMALAVDPGELEWTRELFLRGVRRLPLRLHG</sequence>
<dbReference type="PRINTS" id="PR00359">
    <property type="entry name" value="BP450"/>
</dbReference>
<evidence type="ECO:0000256" key="1">
    <source>
        <dbReference type="ARBA" id="ARBA00010617"/>
    </source>
</evidence>
<dbReference type="InterPro" id="IPR002397">
    <property type="entry name" value="Cyt_P450_B"/>
</dbReference>
<dbReference type="Proteomes" id="UP001596496">
    <property type="component" value="Unassembled WGS sequence"/>
</dbReference>
<evidence type="ECO:0000313" key="4">
    <source>
        <dbReference type="Proteomes" id="UP001596496"/>
    </source>
</evidence>
<dbReference type="InterPro" id="IPR001128">
    <property type="entry name" value="Cyt_P450"/>
</dbReference>
<accession>A0ABW2PK91</accession>
<dbReference type="Pfam" id="PF00067">
    <property type="entry name" value="p450"/>
    <property type="match status" value="2"/>
</dbReference>
<dbReference type="PANTHER" id="PTHR46696">
    <property type="entry name" value="P450, PUTATIVE (EUROFUNG)-RELATED"/>
    <property type="match status" value="1"/>
</dbReference>
<name>A0ABW2PK91_9ACTN</name>
<dbReference type="Gene3D" id="1.10.630.10">
    <property type="entry name" value="Cytochrome P450"/>
    <property type="match status" value="1"/>
</dbReference>
<dbReference type="PROSITE" id="PS00086">
    <property type="entry name" value="CYTOCHROME_P450"/>
    <property type="match status" value="1"/>
</dbReference>
<comment type="caution">
    <text evidence="3">The sequence shown here is derived from an EMBL/GenBank/DDBJ whole genome shotgun (WGS) entry which is preliminary data.</text>
</comment>
<comment type="similarity">
    <text evidence="1 2">Belongs to the cytochrome P450 family.</text>
</comment>
<protein>
    <submittedName>
        <fullName evidence="3">Cytochrome P450</fullName>
    </submittedName>
</protein>
<evidence type="ECO:0000313" key="3">
    <source>
        <dbReference type="EMBL" id="MFC7387968.1"/>
    </source>
</evidence>
<organism evidence="3 4">
    <name type="scientific">Sphaerisporangium rhizosphaerae</name>
    <dbReference type="NCBI Taxonomy" id="2269375"/>
    <lineage>
        <taxon>Bacteria</taxon>
        <taxon>Bacillati</taxon>
        <taxon>Actinomycetota</taxon>
        <taxon>Actinomycetes</taxon>
        <taxon>Streptosporangiales</taxon>
        <taxon>Streptosporangiaceae</taxon>
        <taxon>Sphaerisporangium</taxon>
    </lineage>
</organism>
<keyword evidence="2" id="KW-0349">Heme</keyword>
<keyword evidence="2" id="KW-0560">Oxidoreductase</keyword>
<dbReference type="SUPFAM" id="SSF48264">
    <property type="entry name" value="Cytochrome P450"/>
    <property type="match status" value="1"/>
</dbReference>
<dbReference type="RefSeq" id="WP_380831914.1">
    <property type="nucleotide sequence ID" value="NZ_JBHTCG010000048.1"/>
</dbReference>
<keyword evidence="4" id="KW-1185">Reference proteome</keyword>
<dbReference type="PANTHER" id="PTHR46696:SF1">
    <property type="entry name" value="CYTOCHROME P450 YJIB-RELATED"/>
    <property type="match status" value="1"/>
</dbReference>
<dbReference type="EMBL" id="JBHTCG010000048">
    <property type="protein sequence ID" value="MFC7387968.1"/>
    <property type="molecule type" value="Genomic_DNA"/>
</dbReference>
<dbReference type="InterPro" id="IPR017972">
    <property type="entry name" value="Cyt_P450_CS"/>
</dbReference>
<keyword evidence="2" id="KW-0408">Iron</keyword>
<dbReference type="InterPro" id="IPR036396">
    <property type="entry name" value="Cyt_P450_sf"/>
</dbReference>
<keyword evidence="2" id="KW-0479">Metal-binding</keyword>
<keyword evidence="2" id="KW-0503">Monooxygenase</keyword>
<reference evidence="4" key="1">
    <citation type="journal article" date="2019" name="Int. J. Syst. Evol. Microbiol.">
        <title>The Global Catalogue of Microorganisms (GCM) 10K type strain sequencing project: providing services to taxonomists for standard genome sequencing and annotation.</title>
        <authorList>
            <consortium name="The Broad Institute Genomics Platform"/>
            <consortium name="The Broad Institute Genome Sequencing Center for Infectious Disease"/>
            <person name="Wu L."/>
            <person name="Ma J."/>
        </authorList>
    </citation>
    <scope>NUCLEOTIDE SEQUENCE [LARGE SCALE GENOMIC DNA]</scope>
    <source>
        <strain evidence="4">CECT 7649</strain>
    </source>
</reference>
<dbReference type="CDD" id="cd11029">
    <property type="entry name" value="CYP107-like"/>
    <property type="match status" value="1"/>
</dbReference>
<gene>
    <name evidence="3" type="ORF">ACFQSB_37575</name>
</gene>
<proteinExistence type="inferred from homology"/>
<evidence type="ECO:0000256" key="2">
    <source>
        <dbReference type="RuleBase" id="RU000461"/>
    </source>
</evidence>